<evidence type="ECO:0000256" key="3">
    <source>
        <dbReference type="ARBA" id="ARBA00022729"/>
    </source>
</evidence>
<keyword evidence="6" id="KW-0812">Transmembrane</keyword>
<dbReference type="GO" id="GO:0005507">
    <property type="term" value="F:copper ion binding"/>
    <property type="evidence" value="ECO:0007669"/>
    <property type="project" value="InterPro"/>
</dbReference>
<dbReference type="OrthoDB" id="5242236at2"/>
<dbReference type="RefSeq" id="WP_012725609.1">
    <property type="nucleotide sequence ID" value="NC_012669.1"/>
</dbReference>
<dbReference type="PANTHER" id="PTHR34820">
    <property type="entry name" value="INNER MEMBRANE PROTEIN YEBZ"/>
    <property type="match status" value="1"/>
</dbReference>
<evidence type="ECO:0000256" key="1">
    <source>
        <dbReference type="ARBA" id="ARBA00004196"/>
    </source>
</evidence>
<dbReference type="eggNOG" id="COG2372">
    <property type="taxonomic scope" value="Bacteria"/>
</dbReference>
<dbReference type="InterPro" id="IPR007348">
    <property type="entry name" value="CopC_dom"/>
</dbReference>
<accession>C5BXT5</accession>
<keyword evidence="4" id="KW-0186">Copper</keyword>
<dbReference type="KEGG" id="bcv:Bcav_0566"/>
<dbReference type="GO" id="GO:0042597">
    <property type="term" value="C:periplasmic space"/>
    <property type="evidence" value="ECO:0007669"/>
    <property type="project" value="InterPro"/>
</dbReference>
<dbReference type="InterPro" id="IPR014755">
    <property type="entry name" value="Cu-Rt/internalin_Ig-like"/>
</dbReference>
<dbReference type="EMBL" id="CP001618">
    <property type="protein sequence ID" value="ACQ78829.1"/>
    <property type="molecule type" value="Genomic_DNA"/>
</dbReference>
<dbReference type="Gene3D" id="2.60.40.1220">
    <property type="match status" value="1"/>
</dbReference>
<dbReference type="GO" id="GO:0030313">
    <property type="term" value="C:cell envelope"/>
    <property type="evidence" value="ECO:0007669"/>
    <property type="project" value="UniProtKB-SubCell"/>
</dbReference>
<dbReference type="Pfam" id="PF04234">
    <property type="entry name" value="CopC"/>
    <property type="match status" value="1"/>
</dbReference>
<sequence length="208" mass="20959">MFRRLAATSLASTLLAVAVVATALPASAHNALVSQTPADGATLDAAPTEIVLEFNEPASDIGNEIQVVGADGVDVAHGAPTLDGTSVVQHLTTDLAGGAYTVNWRVTSADGHPISGTSTFTLALPEATTEPTAEPTAEATPTEPEATASATDDAAAGADEPGIDEGNPWRTPLLVVFGLAIIGTIVTLIVRLRRGGAGRMNGPTSGQD</sequence>
<feature type="signal peptide" evidence="7">
    <location>
        <begin position="1"/>
        <end position="28"/>
    </location>
</feature>
<reference evidence="9 10" key="1">
    <citation type="journal article" date="2009" name="Stand. Genomic Sci.">
        <title>Complete genome sequence of Beutenbergia cavernae type strain (HKI 0122).</title>
        <authorList>
            <person name="Land M."/>
            <person name="Pukall R."/>
            <person name="Abt B."/>
            <person name="Goker M."/>
            <person name="Rohde M."/>
            <person name="Glavina Del Rio T."/>
            <person name="Tice H."/>
            <person name="Copeland A."/>
            <person name="Cheng J.F."/>
            <person name="Lucas S."/>
            <person name="Chen F."/>
            <person name="Nolan M."/>
            <person name="Bruce D."/>
            <person name="Goodwin L."/>
            <person name="Pitluck S."/>
            <person name="Ivanova N."/>
            <person name="Mavromatis K."/>
            <person name="Ovchinnikova G."/>
            <person name="Pati A."/>
            <person name="Chen A."/>
            <person name="Palaniappan K."/>
            <person name="Hauser L."/>
            <person name="Chang Y.J."/>
            <person name="Jefferies C.C."/>
            <person name="Saunders E."/>
            <person name="Brettin T."/>
            <person name="Detter J.C."/>
            <person name="Han C."/>
            <person name="Chain P."/>
            <person name="Bristow J."/>
            <person name="Eisen J.A."/>
            <person name="Markowitz V."/>
            <person name="Hugenholtz P."/>
            <person name="Kyrpides N.C."/>
            <person name="Klenk H.P."/>
            <person name="Lapidus A."/>
        </authorList>
    </citation>
    <scope>NUCLEOTIDE SEQUENCE [LARGE SCALE GENOMIC DNA]</scope>
    <source>
        <strain evidence="10">ATCC BAA-8 / DSM 12333 / NBRC 16432</strain>
    </source>
</reference>
<evidence type="ECO:0000259" key="8">
    <source>
        <dbReference type="Pfam" id="PF04234"/>
    </source>
</evidence>
<feature type="region of interest" description="Disordered" evidence="5">
    <location>
        <begin position="126"/>
        <end position="168"/>
    </location>
</feature>
<dbReference type="Proteomes" id="UP000007962">
    <property type="component" value="Chromosome"/>
</dbReference>
<evidence type="ECO:0000256" key="6">
    <source>
        <dbReference type="SAM" id="Phobius"/>
    </source>
</evidence>
<dbReference type="AlphaFoldDB" id="C5BXT5"/>
<dbReference type="HOGENOM" id="CLU_087859_0_0_11"/>
<evidence type="ECO:0000313" key="10">
    <source>
        <dbReference type="Proteomes" id="UP000007962"/>
    </source>
</evidence>
<evidence type="ECO:0000256" key="7">
    <source>
        <dbReference type="SAM" id="SignalP"/>
    </source>
</evidence>
<dbReference type="InterPro" id="IPR014756">
    <property type="entry name" value="Ig_E-set"/>
</dbReference>
<dbReference type="SUPFAM" id="SSF81296">
    <property type="entry name" value="E set domains"/>
    <property type="match status" value="1"/>
</dbReference>
<keyword evidence="6" id="KW-0472">Membrane</keyword>
<dbReference type="GO" id="GO:0005886">
    <property type="term" value="C:plasma membrane"/>
    <property type="evidence" value="ECO:0007669"/>
    <property type="project" value="TreeGrafter"/>
</dbReference>
<dbReference type="GO" id="GO:0006825">
    <property type="term" value="P:copper ion transport"/>
    <property type="evidence" value="ECO:0007669"/>
    <property type="project" value="InterPro"/>
</dbReference>
<keyword evidence="10" id="KW-1185">Reference proteome</keyword>
<feature type="domain" description="CopC" evidence="8">
    <location>
        <begin position="29"/>
        <end position="122"/>
    </location>
</feature>
<dbReference type="STRING" id="471853.Bcav_0566"/>
<dbReference type="PANTHER" id="PTHR34820:SF4">
    <property type="entry name" value="INNER MEMBRANE PROTEIN YEBZ"/>
    <property type="match status" value="1"/>
</dbReference>
<keyword evidence="2" id="KW-0479">Metal-binding</keyword>
<dbReference type="GO" id="GO:0046688">
    <property type="term" value="P:response to copper ion"/>
    <property type="evidence" value="ECO:0007669"/>
    <property type="project" value="InterPro"/>
</dbReference>
<evidence type="ECO:0000256" key="2">
    <source>
        <dbReference type="ARBA" id="ARBA00022723"/>
    </source>
</evidence>
<comment type="subcellular location">
    <subcellularLocation>
        <location evidence="1">Cell envelope</location>
    </subcellularLocation>
</comment>
<feature type="transmembrane region" description="Helical" evidence="6">
    <location>
        <begin position="169"/>
        <end position="190"/>
    </location>
</feature>
<feature type="chain" id="PRO_5002949200" evidence="7">
    <location>
        <begin position="29"/>
        <end position="208"/>
    </location>
</feature>
<proteinExistence type="predicted"/>
<keyword evidence="3 7" id="KW-0732">Signal</keyword>
<organism evidence="9 10">
    <name type="scientific">Beutenbergia cavernae (strain ATCC BAA-8 / DSM 12333 / CCUG 43141 / JCM 11478 / NBRC 16432 / NCIMB 13614 / HKI 0122)</name>
    <dbReference type="NCBI Taxonomy" id="471853"/>
    <lineage>
        <taxon>Bacteria</taxon>
        <taxon>Bacillati</taxon>
        <taxon>Actinomycetota</taxon>
        <taxon>Actinomycetes</taxon>
        <taxon>Micrococcales</taxon>
        <taxon>Beutenbergiaceae</taxon>
        <taxon>Beutenbergia</taxon>
    </lineage>
</organism>
<gene>
    <name evidence="9" type="ordered locus">Bcav_0566</name>
</gene>
<keyword evidence="6" id="KW-1133">Transmembrane helix</keyword>
<evidence type="ECO:0000256" key="5">
    <source>
        <dbReference type="SAM" id="MobiDB-lite"/>
    </source>
</evidence>
<evidence type="ECO:0000256" key="4">
    <source>
        <dbReference type="ARBA" id="ARBA00023008"/>
    </source>
</evidence>
<feature type="compositionally biased region" description="Low complexity" evidence="5">
    <location>
        <begin position="126"/>
        <end position="160"/>
    </location>
</feature>
<protein>
    <submittedName>
        <fullName evidence="9">Copper resistance protein CopC</fullName>
    </submittedName>
</protein>
<evidence type="ECO:0000313" key="9">
    <source>
        <dbReference type="EMBL" id="ACQ78829.1"/>
    </source>
</evidence>
<dbReference type="InterPro" id="IPR032694">
    <property type="entry name" value="CopC/D"/>
</dbReference>
<name>C5BXT5_BEUC1</name>